<comment type="caution">
    <text evidence="5">The sequence shown here is derived from an EMBL/GenBank/DDBJ whole genome shotgun (WGS) entry which is preliminary data.</text>
</comment>
<dbReference type="RefSeq" id="WP_006941966.1">
    <property type="nucleotide sequence ID" value="NZ_GL538208.1"/>
</dbReference>
<dbReference type="GO" id="GO:0005886">
    <property type="term" value="C:plasma membrane"/>
    <property type="evidence" value="ECO:0007669"/>
    <property type="project" value="TreeGrafter"/>
</dbReference>
<feature type="domain" description="PASTA" evidence="4">
    <location>
        <begin position="613"/>
        <end position="672"/>
    </location>
</feature>
<dbReference type="Gene3D" id="3.90.1310.10">
    <property type="entry name" value="Penicillin-binding protein 2a (Domain 2)"/>
    <property type="match status" value="1"/>
</dbReference>
<dbReference type="EMBL" id="AECS01000036">
    <property type="protein sequence ID" value="EFQ04330.1"/>
    <property type="molecule type" value="Genomic_DNA"/>
</dbReference>
<dbReference type="PANTHER" id="PTHR30627">
    <property type="entry name" value="PEPTIDOGLYCAN D,D-TRANSPEPTIDASE"/>
    <property type="match status" value="1"/>
</dbReference>
<dbReference type="InterPro" id="IPR012338">
    <property type="entry name" value="Beta-lactam/transpept-like"/>
</dbReference>
<dbReference type="Pfam" id="PF03793">
    <property type="entry name" value="PASTA"/>
    <property type="match status" value="1"/>
</dbReference>
<evidence type="ECO:0000313" key="5">
    <source>
        <dbReference type="EMBL" id="EFQ04330.1"/>
    </source>
</evidence>
<sequence length="672" mass="72954">MDKEQLQQKKEQKKDMKMRKRILKCFTGLLIFGLVLTVRLVCLQTVQSADLTERADAQSEADRKIQSPRGMILDRDGKVLAISEVAKSLYADPTMMQSDTDGKGKTPAEAAELLAPYLRIKQDEIEERLSRDTSFVWLDRTMDDDKYQALKSVIADKHIKGLRFVDENRRYYPNGTLAAQLIGFVGDNDHGLDGIEMVLDDDIRGDTQKLRLTTDSNNVPIFDSALEKVLPDKEKSVRLTIDSTIQYIAEKGLDDIMKNNKPEGAAIIIMNPKTGEILAMASRPNFDPNDYGKANKEAYKNRAVVNLYEPGSTFKPLMASAALDAGTWTESKTYKDVGYVQVDDRVISNWDDSGMGTVTLKEILKFSINTGMVAIGLNTGGKILTSYAEKYGFGKQTGIELPGEGEGILFNPDEMSNINTATMAIGQGIAVTPLQMVQAFGAVANHGTMMKPFVIKEIDNPDGSVFKKTEPQEVGQPISAEVSRIISTIMADEINSGGGLNAKIDGYNFCGKTGTAQRLNSEGTGYAEGQYIGSFVGFGPLEDPEYVVLIVVDNPSGVYYGAQVAAPIFKMMMTDIVRIKGIRPASAAAANATVLKSLPAAASRAPLPPVDVTGDTVLLPSFIGYDSREVNEWLNAAGLGFIPNGTGLATYQVPAAGTYVDAGSNVTVSFSR</sequence>
<evidence type="ECO:0000256" key="3">
    <source>
        <dbReference type="ARBA" id="ARBA00023136"/>
    </source>
</evidence>
<protein>
    <submittedName>
        <fullName evidence="5">Penicillin-binding protein, transpeptidase domain protein</fullName>
    </submittedName>
</protein>
<dbReference type="InterPro" id="IPR001460">
    <property type="entry name" value="PCN-bd_Tpept"/>
</dbReference>
<proteinExistence type="inferred from homology"/>
<comment type="subcellular location">
    <subcellularLocation>
        <location evidence="1">Membrane</location>
    </subcellularLocation>
</comment>
<keyword evidence="3" id="KW-0472">Membrane</keyword>
<comment type="similarity">
    <text evidence="2">Belongs to the transpeptidase family.</text>
</comment>
<organism evidence="5 6">
    <name type="scientific">Megasphaera micronuciformis F0359</name>
    <dbReference type="NCBI Taxonomy" id="706434"/>
    <lineage>
        <taxon>Bacteria</taxon>
        <taxon>Bacillati</taxon>
        <taxon>Bacillota</taxon>
        <taxon>Negativicutes</taxon>
        <taxon>Veillonellales</taxon>
        <taxon>Veillonellaceae</taxon>
        <taxon>Megasphaera</taxon>
    </lineage>
</organism>
<dbReference type="PANTHER" id="PTHR30627:SF1">
    <property type="entry name" value="PEPTIDOGLYCAN D,D-TRANSPEPTIDASE FTSI"/>
    <property type="match status" value="1"/>
</dbReference>
<evidence type="ECO:0000313" key="6">
    <source>
        <dbReference type="Proteomes" id="UP000003195"/>
    </source>
</evidence>
<reference evidence="5 6" key="1">
    <citation type="submission" date="2010-08" db="EMBL/GenBank/DDBJ databases">
        <authorList>
            <person name="Weinstock G."/>
            <person name="Sodergren E."/>
            <person name="Clifton S."/>
            <person name="Fulton L."/>
            <person name="Fulton B."/>
            <person name="Courtney L."/>
            <person name="Fronick C."/>
            <person name="Harrison M."/>
            <person name="Strong C."/>
            <person name="Farmer C."/>
            <person name="Delahaunty K."/>
            <person name="Markovic C."/>
            <person name="Hall O."/>
            <person name="Minx P."/>
            <person name="Tomlinson C."/>
            <person name="Mitreva M."/>
            <person name="Hou S."/>
            <person name="Chen J."/>
            <person name="Wollam A."/>
            <person name="Pepin K.H."/>
            <person name="Johnson M."/>
            <person name="Bhonagiri V."/>
            <person name="Zhang X."/>
            <person name="Suruliraj S."/>
            <person name="Warren W."/>
            <person name="Chinwalla A."/>
            <person name="Mardis E.R."/>
            <person name="Wilson R.K."/>
        </authorList>
    </citation>
    <scope>NUCLEOTIDE SEQUENCE [LARGE SCALE GENOMIC DNA]</scope>
    <source>
        <strain evidence="5 6">F0359</strain>
    </source>
</reference>
<dbReference type="PROSITE" id="PS51178">
    <property type="entry name" value="PASTA"/>
    <property type="match status" value="1"/>
</dbReference>
<dbReference type="Proteomes" id="UP000003195">
    <property type="component" value="Unassembled WGS sequence"/>
</dbReference>
<evidence type="ECO:0000256" key="2">
    <source>
        <dbReference type="ARBA" id="ARBA00007171"/>
    </source>
</evidence>
<dbReference type="HOGENOM" id="CLU_009289_6_0_9"/>
<dbReference type="AlphaFoldDB" id="E2ZBV2"/>
<dbReference type="Pfam" id="PF00905">
    <property type="entry name" value="Transpeptidase"/>
    <property type="match status" value="1"/>
</dbReference>
<dbReference type="SUPFAM" id="SSF56601">
    <property type="entry name" value="beta-lactamase/transpeptidase-like"/>
    <property type="match status" value="1"/>
</dbReference>
<dbReference type="InterPro" id="IPR050515">
    <property type="entry name" value="Beta-lactam/transpept"/>
</dbReference>
<dbReference type="SMART" id="SM00740">
    <property type="entry name" value="PASTA"/>
    <property type="match status" value="1"/>
</dbReference>
<name>E2ZBV2_9FIRM</name>
<dbReference type="SUPFAM" id="SSF56519">
    <property type="entry name" value="Penicillin binding protein dimerisation domain"/>
    <property type="match status" value="1"/>
</dbReference>
<accession>E2ZBV2</accession>
<dbReference type="SUPFAM" id="SSF54184">
    <property type="entry name" value="Penicillin-binding protein 2x (pbp-2x), c-terminal domain"/>
    <property type="match status" value="1"/>
</dbReference>
<dbReference type="GO" id="GO:0071555">
    <property type="term" value="P:cell wall organization"/>
    <property type="evidence" value="ECO:0007669"/>
    <property type="project" value="TreeGrafter"/>
</dbReference>
<dbReference type="InterPro" id="IPR005311">
    <property type="entry name" value="PBP_dimer"/>
</dbReference>
<dbReference type="InterPro" id="IPR036138">
    <property type="entry name" value="PBP_dimer_sf"/>
</dbReference>
<dbReference type="STRING" id="706434.HMPREF9429_00934"/>
<gene>
    <name evidence="5" type="ORF">HMPREF9429_00934</name>
</gene>
<dbReference type="eggNOG" id="COG0768">
    <property type="taxonomic scope" value="Bacteria"/>
</dbReference>
<keyword evidence="6" id="KW-1185">Reference proteome</keyword>
<dbReference type="Pfam" id="PF03717">
    <property type="entry name" value="PBP_dimer"/>
    <property type="match status" value="1"/>
</dbReference>
<dbReference type="Gene3D" id="3.40.710.10">
    <property type="entry name" value="DD-peptidase/beta-lactamase superfamily"/>
    <property type="match status" value="1"/>
</dbReference>
<dbReference type="GO" id="GO:0008658">
    <property type="term" value="F:penicillin binding"/>
    <property type="evidence" value="ECO:0007669"/>
    <property type="project" value="InterPro"/>
</dbReference>
<evidence type="ECO:0000256" key="1">
    <source>
        <dbReference type="ARBA" id="ARBA00004370"/>
    </source>
</evidence>
<dbReference type="Gene3D" id="3.30.450.330">
    <property type="match status" value="1"/>
</dbReference>
<evidence type="ECO:0000259" key="4">
    <source>
        <dbReference type="PROSITE" id="PS51178"/>
    </source>
</evidence>
<dbReference type="InterPro" id="IPR005543">
    <property type="entry name" value="PASTA_dom"/>
</dbReference>